<gene>
    <name evidence="6" type="ORF">CRM22_011019</name>
</gene>
<dbReference type="Pfam" id="PF17820">
    <property type="entry name" value="PDZ_6"/>
    <property type="match status" value="1"/>
</dbReference>
<dbReference type="PANTHER" id="PTHR14191">
    <property type="entry name" value="PDZ DOMAIN CONTAINING PROTEIN"/>
    <property type="match status" value="1"/>
</dbReference>
<proteinExistence type="predicted"/>
<evidence type="ECO:0000256" key="1">
    <source>
        <dbReference type="ARBA" id="ARBA00004236"/>
    </source>
</evidence>
<dbReference type="OrthoDB" id="6257190at2759"/>
<feature type="region of interest" description="Disordered" evidence="4">
    <location>
        <begin position="450"/>
        <end position="471"/>
    </location>
</feature>
<sequence length="471" mass="53023">MGSVPHARLCELQKWEDFTGYGFSLKGVKGKVGNSICEVDPDSPAYAGGVRNGDLVVEVNGINVLSEPHMEVVERIKSDPYRVCLLVVDPEARRYFEERHLSVGTHMKHLKHIVCPPSRSDHRLQTNLTSRPENNDVPDIPKRRDHQLSPTTHADAHTLHRQPPTSVDLKEVHRSLEETGVQRTGNNGFLKQSRSEEVDMKNFRRNLERACSTEVVVVGEPPNAAALENVSKGAEERIHKFTGEKYSGPLEEPGGVTVRGDAVEHSIKENENFQAKDREVHFQGERLTWNEPVRLMDSKPDLNQGRDREKTDKTQFCISEVGEFGHLCTPSKKGSFSSISSEKLGHSLRDKNESEKIRAKSFEYSIPVAKHSFHEGTLLTGNKQDDEASAKLPELINSVKWGESSRQNSTDLNPGRGTLLNGGAPPPMNDHLKIDLDVDLERLKLKLSQNRRKQHTPMKPYIQRKRDFDAL</sequence>
<keyword evidence="7" id="KW-1185">Reference proteome</keyword>
<dbReference type="Proteomes" id="UP000308267">
    <property type="component" value="Unassembled WGS sequence"/>
</dbReference>
<dbReference type="EMBL" id="SJOL01011775">
    <property type="protein sequence ID" value="TGZ47836.1"/>
    <property type="molecule type" value="Genomic_DNA"/>
</dbReference>
<dbReference type="SUPFAM" id="SSF50156">
    <property type="entry name" value="PDZ domain-like"/>
    <property type="match status" value="1"/>
</dbReference>
<accession>A0A4S2KFX3</accession>
<dbReference type="GO" id="GO:0016324">
    <property type="term" value="C:apical plasma membrane"/>
    <property type="evidence" value="ECO:0007669"/>
    <property type="project" value="TreeGrafter"/>
</dbReference>
<keyword evidence="2" id="KW-0472">Membrane</keyword>
<dbReference type="PANTHER" id="PTHR14191:SF3">
    <property type="entry name" value="NA(+)_H(+) EXCHANGE REGULATORY COFACTOR-LIKE PROTEIN NRFL-1"/>
    <property type="match status" value="1"/>
</dbReference>
<dbReference type="InterPro" id="IPR041489">
    <property type="entry name" value="PDZ_6"/>
</dbReference>
<reference evidence="6 7" key="1">
    <citation type="journal article" date="2019" name="BMC Genomics">
        <title>New insights from Opisthorchis felineus genome: update on genomics of the epidemiologically important liver flukes.</title>
        <authorList>
            <person name="Ershov N.I."/>
            <person name="Mordvinov V.A."/>
            <person name="Prokhortchouk E.B."/>
            <person name="Pakharukova M.Y."/>
            <person name="Gunbin K.V."/>
            <person name="Ustyantsev K."/>
            <person name="Genaev M.A."/>
            <person name="Blinov A.G."/>
            <person name="Mazur A."/>
            <person name="Boulygina E."/>
            <person name="Tsygankova S."/>
            <person name="Khrameeva E."/>
            <person name="Chekanov N."/>
            <person name="Fan G."/>
            <person name="Xiao A."/>
            <person name="Zhang H."/>
            <person name="Xu X."/>
            <person name="Yang H."/>
            <person name="Solovyev V."/>
            <person name="Lee S.M."/>
            <person name="Liu X."/>
            <person name="Afonnikov D.A."/>
            <person name="Skryabin K.G."/>
        </authorList>
    </citation>
    <scope>NUCLEOTIDE SEQUENCE [LARGE SCALE GENOMIC DNA]</scope>
    <source>
        <strain evidence="6">AK-0245</strain>
        <tissue evidence="6">Whole organism</tissue>
    </source>
</reference>
<evidence type="ECO:0000256" key="4">
    <source>
        <dbReference type="SAM" id="MobiDB-lite"/>
    </source>
</evidence>
<keyword evidence="2" id="KW-1003">Cell membrane</keyword>
<name>A0A4S2KFX3_OPIFE</name>
<evidence type="ECO:0000259" key="5">
    <source>
        <dbReference type="PROSITE" id="PS50106"/>
    </source>
</evidence>
<dbReference type="SMART" id="SM00228">
    <property type="entry name" value="PDZ"/>
    <property type="match status" value="1"/>
</dbReference>
<dbReference type="AlphaFoldDB" id="A0A4S2KFX3"/>
<dbReference type="CDD" id="cd06768">
    <property type="entry name" value="PDZ_NHERF-like"/>
    <property type="match status" value="1"/>
</dbReference>
<feature type="region of interest" description="Disordered" evidence="4">
    <location>
        <begin position="117"/>
        <end position="165"/>
    </location>
</feature>
<feature type="domain" description="PDZ" evidence="5">
    <location>
        <begin position="9"/>
        <end position="91"/>
    </location>
</feature>
<comment type="subcellular location">
    <subcellularLocation>
        <location evidence="1">Cell membrane</location>
    </subcellularLocation>
</comment>
<dbReference type="InterPro" id="IPR051067">
    <property type="entry name" value="NHER"/>
</dbReference>
<dbReference type="GO" id="GO:0072659">
    <property type="term" value="P:protein localization to plasma membrane"/>
    <property type="evidence" value="ECO:0007669"/>
    <property type="project" value="TreeGrafter"/>
</dbReference>
<dbReference type="InterPro" id="IPR036034">
    <property type="entry name" value="PDZ_sf"/>
</dbReference>
<evidence type="ECO:0000313" key="6">
    <source>
        <dbReference type="EMBL" id="TGZ47836.1"/>
    </source>
</evidence>
<dbReference type="Gene3D" id="2.30.42.10">
    <property type="match status" value="1"/>
</dbReference>
<comment type="caution">
    <text evidence="6">The sequence shown here is derived from an EMBL/GenBank/DDBJ whole genome shotgun (WGS) entry which is preliminary data.</text>
</comment>
<organism evidence="6 7">
    <name type="scientific">Opisthorchis felineus</name>
    <dbReference type="NCBI Taxonomy" id="147828"/>
    <lineage>
        <taxon>Eukaryota</taxon>
        <taxon>Metazoa</taxon>
        <taxon>Spiralia</taxon>
        <taxon>Lophotrochozoa</taxon>
        <taxon>Platyhelminthes</taxon>
        <taxon>Trematoda</taxon>
        <taxon>Digenea</taxon>
        <taxon>Opisthorchiida</taxon>
        <taxon>Opisthorchiata</taxon>
        <taxon>Opisthorchiidae</taxon>
        <taxon>Opisthorchis</taxon>
    </lineage>
</organism>
<dbReference type="InterPro" id="IPR001478">
    <property type="entry name" value="PDZ"/>
</dbReference>
<dbReference type="GO" id="GO:0043495">
    <property type="term" value="F:protein-membrane adaptor activity"/>
    <property type="evidence" value="ECO:0007669"/>
    <property type="project" value="TreeGrafter"/>
</dbReference>
<dbReference type="PROSITE" id="PS50106">
    <property type="entry name" value="PDZ"/>
    <property type="match status" value="1"/>
</dbReference>
<dbReference type="STRING" id="147828.A0A4S2KFX3"/>
<keyword evidence="3" id="KW-0677">Repeat</keyword>
<protein>
    <recommendedName>
        <fullName evidence="5">PDZ domain-containing protein</fullName>
    </recommendedName>
</protein>
<evidence type="ECO:0000256" key="3">
    <source>
        <dbReference type="ARBA" id="ARBA00022737"/>
    </source>
</evidence>
<evidence type="ECO:0000256" key="2">
    <source>
        <dbReference type="ARBA" id="ARBA00022475"/>
    </source>
</evidence>
<evidence type="ECO:0000313" key="7">
    <source>
        <dbReference type="Proteomes" id="UP000308267"/>
    </source>
</evidence>